<dbReference type="InterPro" id="IPR001584">
    <property type="entry name" value="Integrase_cat-core"/>
</dbReference>
<dbReference type="PROSITE" id="PS50994">
    <property type="entry name" value="INTEGRASE"/>
    <property type="match status" value="1"/>
</dbReference>
<dbReference type="Proteomes" id="UP001317532">
    <property type="component" value="Chromosome"/>
</dbReference>
<dbReference type="Pfam" id="PF13683">
    <property type="entry name" value="rve_3"/>
    <property type="match status" value="1"/>
</dbReference>
<keyword evidence="3" id="KW-1185">Reference proteome</keyword>
<evidence type="ECO:0000313" key="2">
    <source>
        <dbReference type="EMBL" id="BDE08254.1"/>
    </source>
</evidence>
<dbReference type="AlphaFoldDB" id="A0AAN1XZL2"/>
<gene>
    <name evidence="2" type="ORF">WPS_35300</name>
</gene>
<dbReference type="Gene3D" id="3.30.420.10">
    <property type="entry name" value="Ribonuclease H-like superfamily/Ribonuclease H"/>
    <property type="match status" value="1"/>
</dbReference>
<dbReference type="SUPFAM" id="SSF53098">
    <property type="entry name" value="Ribonuclease H-like"/>
    <property type="match status" value="1"/>
</dbReference>
<reference evidence="2 3" key="1">
    <citation type="journal article" date="2022" name="ISME Commun">
        <title>Vulcanimicrobium alpinus gen. nov. sp. nov., the first cultivated representative of the candidate phylum 'Eremiobacterota', is a metabolically versatile aerobic anoxygenic phototroph.</title>
        <authorList>
            <person name="Yabe S."/>
            <person name="Muto K."/>
            <person name="Abe K."/>
            <person name="Yokota A."/>
            <person name="Staudigel H."/>
            <person name="Tebo B.M."/>
        </authorList>
    </citation>
    <scope>NUCLEOTIDE SEQUENCE [LARGE SCALE GENOMIC DNA]</scope>
    <source>
        <strain evidence="2 3">WC8-2</strain>
    </source>
</reference>
<dbReference type="KEGG" id="vab:WPS_35300"/>
<protein>
    <recommendedName>
        <fullName evidence="1">Integrase catalytic domain-containing protein</fullName>
    </recommendedName>
</protein>
<accession>A0AAN1XZL2</accession>
<dbReference type="GO" id="GO:0003676">
    <property type="term" value="F:nucleic acid binding"/>
    <property type="evidence" value="ECO:0007669"/>
    <property type="project" value="InterPro"/>
</dbReference>
<dbReference type="GO" id="GO:0015074">
    <property type="term" value="P:DNA integration"/>
    <property type="evidence" value="ECO:0007669"/>
    <property type="project" value="InterPro"/>
</dbReference>
<feature type="domain" description="Integrase catalytic" evidence="1">
    <location>
        <begin position="1"/>
        <end position="140"/>
    </location>
</feature>
<dbReference type="InterPro" id="IPR012337">
    <property type="entry name" value="RNaseH-like_sf"/>
</dbReference>
<dbReference type="InterPro" id="IPR036397">
    <property type="entry name" value="RNaseH_sf"/>
</dbReference>
<evidence type="ECO:0000313" key="3">
    <source>
        <dbReference type="Proteomes" id="UP001317532"/>
    </source>
</evidence>
<organism evidence="2 3">
    <name type="scientific">Vulcanimicrobium alpinum</name>
    <dbReference type="NCBI Taxonomy" id="3016050"/>
    <lineage>
        <taxon>Bacteria</taxon>
        <taxon>Bacillati</taxon>
        <taxon>Vulcanimicrobiota</taxon>
        <taxon>Vulcanimicrobiia</taxon>
        <taxon>Vulcanimicrobiales</taxon>
        <taxon>Vulcanimicrobiaceae</taxon>
        <taxon>Vulcanimicrobium</taxon>
    </lineage>
</organism>
<sequence length="149" mass="17516">MGVAKLYLDKTPITAADLLNDRVLPLYEEYGITLQRILTDRGTEFCGREGHPYELYLAIEDIDHTRTKARHPQTNGIVERFHKTMLDEFYRIAFRKTIYTSLEQLQRDLDAWTEEYNTQRPHQGRWCYGKTPMQTFVDSVSLAKEKQIA</sequence>
<proteinExistence type="predicted"/>
<dbReference type="EMBL" id="AP025523">
    <property type="protein sequence ID" value="BDE08254.1"/>
    <property type="molecule type" value="Genomic_DNA"/>
</dbReference>
<name>A0AAN1XZL2_UNVUL</name>
<evidence type="ECO:0000259" key="1">
    <source>
        <dbReference type="PROSITE" id="PS50994"/>
    </source>
</evidence>